<evidence type="ECO:0000259" key="3">
    <source>
        <dbReference type="PROSITE" id="PS50891"/>
    </source>
</evidence>
<dbReference type="Proteomes" id="UP000489600">
    <property type="component" value="Unassembled WGS sequence"/>
</dbReference>
<evidence type="ECO:0000313" key="5">
    <source>
        <dbReference type="Proteomes" id="UP000489600"/>
    </source>
</evidence>
<dbReference type="InterPro" id="IPR004883">
    <property type="entry name" value="LOB"/>
</dbReference>
<comment type="similarity">
    <text evidence="1">Belongs to the LOB domain-containing protein family.</text>
</comment>
<proteinExistence type="inferred from homology"/>
<evidence type="ECO:0000256" key="2">
    <source>
        <dbReference type="SAM" id="MobiDB-lite"/>
    </source>
</evidence>
<dbReference type="PANTHER" id="PTHR31529:SF23">
    <property type="entry name" value="LOB DOMAIN-CONTAINING PROTEIN 16"/>
    <property type="match status" value="1"/>
</dbReference>
<dbReference type="GO" id="GO:0045893">
    <property type="term" value="P:positive regulation of DNA-templated transcription"/>
    <property type="evidence" value="ECO:0007669"/>
    <property type="project" value="TreeGrafter"/>
</dbReference>
<reference evidence="4" key="1">
    <citation type="submission" date="2019-07" db="EMBL/GenBank/DDBJ databases">
        <authorList>
            <person name="Dittberner H."/>
        </authorList>
    </citation>
    <scope>NUCLEOTIDE SEQUENCE [LARGE SCALE GENOMIC DNA]</scope>
</reference>
<accession>A0A565BXS1</accession>
<dbReference type="GO" id="GO:0005634">
    <property type="term" value="C:nucleus"/>
    <property type="evidence" value="ECO:0007669"/>
    <property type="project" value="TreeGrafter"/>
</dbReference>
<dbReference type="OrthoDB" id="1903788at2759"/>
<protein>
    <recommendedName>
        <fullName evidence="3">LOB domain-containing protein</fullName>
    </recommendedName>
</protein>
<evidence type="ECO:0000256" key="1">
    <source>
        <dbReference type="ARBA" id="ARBA00005474"/>
    </source>
</evidence>
<comment type="caution">
    <text evidence="4">The sequence shown here is derived from an EMBL/GenBank/DDBJ whole genome shotgun (WGS) entry which is preliminary data.</text>
</comment>
<name>A0A565BXS1_9BRAS</name>
<dbReference type="Pfam" id="PF03195">
    <property type="entry name" value="LOB"/>
    <property type="match status" value="1"/>
</dbReference>
<gene>
    <name evidence="4" type="ORF">ANE_LOCUS16571</name>
</gene>
<sequence length="219" mass="24575">MASSGTGMGSPCGACKFLRRKCVPDCVFAPYFSSEESAARFAAMHKVFGASNVSKILLHVPVQERYEVVVTMAYEAEARLHDPVYGCVSHVFALQQQVAFLQAQMMQLKENLAHQTITTVAGDLRNRSDKTWQQTSGYTIPYKPYSHENPNKPVSPQNSIESLEHSNMSSEVMNNVQEIQTGRFAFHQDGYPNKKRSVSYCNSDLEELQALAFRMMGNY</sequence>
<dbReference type="EMBL" id="CABITT030000005">
    <property type="protein sequence ID" value="VVB06127.1"/>
    <property type="molecule type" value="Genomic_DNA"/>
</dbReference>
<feature type="domain" description="LOB" evidence="3">
    <location>
        <begin position="10"/>
        <end position="112"/>
    </location>
</feature>
<feature type="region of interest" description="Disordered" evidence="2">
    <location>
        <begin position="141"/>
        <end position="160"/>
    </location>
</feature>
<dbReference type="PROSITE" id="PS50891">
    <property type="entry name" value="LOB"/>
    <property type="match status" value="1"/>
</dbReference>
<dbReference type="AlphaFoldDB" id="A0A565BXS1"/>
<organism evidence="4 5">
    <name type="scientific">Arabis nemorensis</name>
    <dbReference type="NCBI Taxonomy" id="586526"/>
    <lineage>
        <taxon>Eukaryota</taxon>
        <taxon>Viridiplantae</taxon>
        <taxon>Streptophyta</taxon>
        <taxon>Embryophyta</taxon>
        <taxon>Tracheophyta</taxon>
        <taxon>Spermatophyta</taxon>
        <taxon>Magnoliopsida</taxon>
        <taxon>eudicotyledons</taxon>
        <taxon>Gunneridae</taxon>
        <taxon>Pentapetalae</taxon>
        <taxon>rosids</taxon>
        <taxon>malvids</taxon>
        <taxon>Brassicales</taxon>
        <taxon>Brassicaceae</taxon>
        <taxon>Arabideae</taxon>
        <taxon>Arabis</taxon>
    </lineage>
</organism>
<keyword evidence="5" id="KW-1185">Reference proteome</keyword>
<evidence type="ECO:0000313" key="4">
    <source>
        <dbReference type="EMBL" id="VVB06127.1"/>
    </source>
</evidence>
<dbReference type="PANTHER" id="PTHR31529">
    <property type="entry name" value="LOB DOMAIN CONTAINING PROTEIN"/>
    <property type="match status" value="1"/>
</dbReference>
<dbReference type="GO" id="GO:0009755">
    <property type="term" value="P:hormone-mediated signaling pathway"/>
    <property type="evidence" value="ECO:0007669"/>
    <property type="project" value="TreeGrafter"/>
</dbReference>